<keyword evidence="4 6" id="KW-0274">FAD</keyword>
<dbReference type="RefSeq" id="WP_369269307.1">
    <property type="nucleotide sequence ID" value="NZ_CP163432.1"/>
</dbReference>
<evidence type="ECO:0000256" key="1">
    <source>
        <dbReference type="ARBA" id="ARBA00001974"/>
    </source>
</evidence>
<feature type="domain" description="Acyl-CoA dehydrogenase/oxidase N-terminal" evidence="9">
    <location>
        <begin position="12"/>
        <end position="125"/>
    </location>
</feature>
<evidence type="ECO:0000256" key="2">
    <source>
        <dbReference type="ARBA" id="ARBA00009347"/>
    </source>
</evidence>
<evidence type="ECO:0000256" key="4">
    <source>
        <dbReference type="ARBA" id="ARBA00022827"/>
    </source>
</evidence>
<evidence type="ECO:0000259" key="7">
    <source>
        <dbReference type="Pfam" id="PF00441"/>
    </source>
</evidence>
<keyword evidence="3 6" id="KW-0285">Flavoprotein</keyword>
<evidence type="ECO:0000256" key="5">
    <source>
        <dbReference type="ARBA" id="ARBA00023002"/>
    </source>
</evidence>
<dbReference type="GO" id="GO:0050660">
    <property type="term" value="F:flavin adenine dinucleotide binding"/>
    <property type="evidence" value="ECO:0007669"/>
    <property type="project" value="InterPro"/>
</dbReference>
<gene>
    <name evidence="10" type="ORF">AB5J55_03970</name>
</gene>
<dbReference type="InterPro" id="IPR052161">
    <property type="entry name" value="Mycobact_Acyl-CoA_DH"/>
</dbReference>
<dbReference type="SUPFAM" id="SSF47203">
    <property type="entry name" value="Acyl-CoA dehydrogenase C-terminal domain-like"/>
    <property type="match status" value="1"/>
</dbReference>
<dbReference type="InterPro" id="IPR013786">
    <property type="entry name" value="AcylCoA_DH/ox_N"/>
</dbReference>
<dbReference type="InterPro" id="IPR036250">
    <property type="entry name" value="AcylCo_DH-like_C"/>
</dbReference>
<dbReference type="Pfam" id="PF02770">
    <property type="entry name" value="Acyl-CoA_dh_M"/>
    <property type="match status" value="1"/>
</dbReference>
<dbReference type="EMBL" id="CP163432">
    <property type="protein sequence ID" value="XDQ08859.1"/>
    <property type="molecule type" value="Genomic_DNA"/>
</dbReference>
<dbReference type="AlphaFoldDB" id="A0AB39MSY7"/>
<reference evidence="10" key="1">
    <citation type="submission" date="2024-07" db="EMBL/GenBank/DDBJ databases">
        <authorList>
            <person name="Yu S.T."/>
        </authorList>
    </citation>
    <scope>NUCLEOTIDE SEQUENCE</scope>
    <source>
        <strain evidence="10">R11</strain>
    </source>
</reference>
<dbReference type="InterPro" id="IPR009075">
    <property type="entry name" value="AcylCo_DH/oxidase_C"/>
</dbReference>
<dbReference type="GO" id="GO:0005886">
    <property type="term" value="C:plasma membrane"/>
    <property type="evidence" value="ECO:0007669"/>
    <property type="project" value="TreeGrafter"/>
</dbReference>
<protein>
    <submittedName>
        <fullName evidence="10">Acyl-CoA dehydrogenase family protein</fullName>
    </submittedName>
</protein>
<dbReference type="Gene3D" id="1.10.540.10">
    <property type="entry name" value="Acyl-CoA dehydrogenase/oxidase, N-terminal domain"/>
    <property type="match status" value="1"/>
</dbReference>
<dbReference type="InterPro" id="IPR006091">
    <property type="entry name" value="Acyl-CoA_Oxase/DH_mid-dom"/>
</dbReference>
<dbReference type="InterPro" id="IPR046373">
    <property type="entry name" value="Acyl-CoA_Oxase/DH_mid-dom_sf"/>
</dbReference>
<proteinExistence type="inferred from homology"/>
<keyword evidence="5 6" id="KW-0560">Oxidoreductase</keyword>
<accession>A0AB39MSY7</accession>
<name>A0AB39MSY7_9ACTN</name>
<dbReference type="InterPro" id="IPR037069">
    <property type="entry name" value="AcylCoA_DH/ox_N_sf"/>
</dbReference>
<evidence type="ECO:0000256" key="6">
    <source>
        <dbReference type="RuleBase" id="RU362125"/>
    </source>
</evidence>
<evidence type="ECO:0000313" key="10">
    <source>
        <dbReference type="EMBL" id="XDQ08859.1"/>
    </source>
</evidence>
<dbReference type="PANTHER" id="PTHR43292">
    <property type="entry name" value="ACYL-COA DEHYDROGENASE"/>
    <property type="match status" value="1"/>
</dbReference>
<dbReference type="Pfam" id="PF02771">
    <property type="entry name" value="Acyl-CoA_dh_N"/>
    <property type="match status" value="1"/>
</dbReference>
<dbReference type="InterPro" id="IPR009100">
    <property type="entry name" value="AcylCoA_DH/oxidase_NM_dom_sf"/>
</dbReference>
<dbReference type="Gene3D" id="1.20.140.10">
    <property type="entry name" value="Butyryl-CoA Dehydrogenase, subunit A, domain 3"/>
    <property type="match status" value="1"/>
</dbReference>
<evidence type="ECO:0000259" key="9">
    <source>
        <dbReference type="Pfam" id="PF02771"/>
    </source>
</evidence>
<feature type="domain" description="Acyl-CoA oxidase/dehydrogenase middle" evidence="8">
    <location>
        <begin position="131"/>
        <end position="207"/>
    </location>
</feature>
<feature type="domain" description="Acyl-CoA dehydrogenase/oxidase C-terminal" evidence="7">
    <location>
        <begin position="235"/>
        <end position="382"/>
    </location>
</feature>
<evidence type="ECO:0000259" key="8">
    <source>
        <dbReference type="Pfam" id="PF02770"/>
    </source>
</evidence>
<comment type="cofactor">
    <cofactor evidence="1 6">
        <name>FAD</name>
        <dbReference type="ChEBI" id="CHEBI:57692"/>
    </cofactor>
</comment>
<evidence type="ECO:0000256" key="3">
    <source>
        <dbReference type="ARBA" id="ARBA00022630"/>
    </source>
</evidence>
<organism evidence="10">
    <name type="scientific">Streptomyces sp. R11</name>
    <dbReference type="NCBI Taxonomy" id="3238625"/>
    <lineage>
        <taxon>Bacteria</taxon>
        <taxon>Bacillati</taxon>
        <taxon>Actinomycetota</taxon>
        <taxon>Actinomycetes</taxon>
        <taxon>Kitasatosporales</taxon>
        <taxon>Streptomycetaceae</taxon>
        <taxon>Streptomyces</taxon>
    </lineage>
</organism>
<dbReference type="SUPFAM" id="SSF56645">
    <property type="entry name" value="Acyl-CoA dehydrogenase NM domain-like"/>
    <property type="match status" value="1"/>
</dbReference>
<dbReference type="Gene3D" id="2.40.110.10">
    <property type="entry name" value="Butyryl-CoA Dehydrogenase, subunit A, domain 2"/>
    <property type="match status" value="1"/>
</dbReference>
<sequence>MTSSAPPVALSHDAFRQEVRRFLRGPEAQRTLAAVAGHRPDEEAARLDLYRLLGERGWLAPNWPVAYGGLGLGAPEAAVVTEEMTLAGVPDDVHVLSIDIVGMFLLKSGTEAQKSRYLPALARGEQTASVLFTEPEAGSDLSALRTRAERDGEGWRLYGTKVFNMKTQFADFSLCAARTTDGAVGMHGITLFLLPVRSPGVHIEPVPSIQNDRFNLVVIDGVRLTAADVVGTVDEGWWQLNELLQLERTGIDFHGKARRLLDLIIRRAAETGRLADPAYALQLVELDAKLRAARSLAWEMVHNLATGRADPVASAMSKWYASEQFRPVLRAGMDLEGAGGVLSAWDGEAPAQGLLEANYRLGPAHRLASGTSEIMLYLIATNGLGLL</sequence>
<dbReference type="Pfam" id="PF00441">
    <property type="entry name" value="Acyl-CoA_dh_1"/>
    <property type="match status" value="1"/>
</dbReference>
<comment type="similarity">
    <text evidence="2 6">Belongs to the acyl-CoA dehydrogenase family.</text>
</comment>
<dbReference type="GO" id="GO:0016627">
    <property type="term" value="F:oxidoreductase activity, acting on the CH-CH group of donors"/>
    <property type="evidence" value="ECO:0007669"/>
    <property type="project" value="InterPro"/>
</dbReference>
<dbReference type="PANTHER" id="PTHR43292:SF3">
    <property type="entry name" value="ACYL-COA DEHYDROGENASE FADE29"/>
    <property type="match status" value="1"/>
</dbReference>